<evidence type="ECO:0008006" key="5">
    <source>
        <dbReference type="Google" id="ProtNLM"/>
    </source>
</evidence>
<reference evidence="3" key="1">
    <citation type="journal article" date="2023" name="Insect Mol. Biol.">
        <title>Genome sequencing provides insights into the evolution of gene families encoding plant cell wall-degrading enzymes in longhorned beetles.</title>
        <authorList>
            <person name="Shin N.R."/>
            <person name="Okamura Y."/>
            <person name="Kirsch R."/>
            <person name="Pauchet Y."/>
        </authorList>
    </citation>
    <scope>NUCLEOTIDE SEQUENCE</scope>
    <source>
        <strain evidence="3">MMC_N1</strain>
    </source>
</reference>
<dbReference type="InterPro" id="IPR008042">
    <property type="entry name" value="Retrotrans_Pao"/>
</dbReference>
<keyword evidence="4" id="KW-1185">Reference proteome</keyword>
<evidence type="ECO:0000259" key="2">
    <source>
        <dbReference type="Pfam" id="PF18701"/>
    </source>
</evidence>
<dbReference type="Proteomes" id="UP001162164">
    <property type="component" value="Unassembled WGS sequence"/>
</dbReference>
<protein>
    <recommendedName>
        <fullName evidence="5">Integrase zinc-binding domain-containing protein</fullName>
    </recommendedName>
</protein>
<name>A0ABQ9JA38_9CUCU</name>
<dbReference type="Pfam" id="PF18701">
    <property type="entry name" value="DUF5641"/>
    <property type="match status" value="1"/>
</dbReference>
<dbReference type="InterPro" id="IPR040676">
    <property type="entry name" value="DUF5641"/>
</dbReference>
<evidence type="ECO:0000313" key="4">
    <source>
        <dbReference type="Proteomes" id="UP001162164"/>
    </source>
</evidence>
<comment type="caution">
    <text evidence="3">The sequence shown here is derived from an EMBL/GenBank/DDBJ whole genome shotgun (WGS) entry which is preliminary data.</text>
</comment>
<feature type="domain" description="DUF5641" evidence="2">
    <location>
        <begin position="505"/>
        <end position="548"/>
    </location>
</feature>
<accession>A0ABQ9JA38</accession>
<dbReference type="EMBL" id="JAPWTJ010000978">
    <property type="protein sequence ID" value="KAJ8974514.1"/>
    <property type="molecule type" value="Genomic_DNA"/>
</dbReference>
<evidence type="ECO:0000313" key="3">
    <source>
        <dbReference type="EMBL" id="KAJ8974514.1"/>
    </source>
</evidence>
<gene>
    <name evidence="3" type="ORF">NQ317_000316</name>
</gene>
<dbReference type="Pfam" id="PF17921">
    <property type="entry name" value="Integrase_H2C2"/>
    <property type="match status" value="1"/>
</dbReference>
<feature type="domain" description="Integrase zinc-binding" evidence="1">
    <location>
        <begin position="428"/>
        <end position="482"/>
    </location>
</feature>
<sequence>MGKVKSCPLSTVNSFLSIQTTSLDVTLKKFWELESVPNKPLMSSEDSLCENIYKASHRRDVTGRFTVSLPFKDTEPSFSDSRLLALRRFYSLERRLLKNPSLYKEYCAFYGGLPTLTYVDDIVGTCDSISEGEELKKELICLLRSGGFELRKWATNSPSLLSDIPVENCLTDSLSFDKDNSDTFSFDVSPLDRPCTKRTILSELARIFDPLGFLTPISFFAKYLIQLLWSLGLEWDEAPPPHVLNLWFRYKSELPLISKISIPRQVVPDNFLECELHGFSDSSEKGYAAVTDWPAVNSTPVVTKEEEKTALTTLFVALDCIDSMLDKFSSLAKIQRILAYVLRFIYNSKHSSEKLLSPFTHLDLHQALLILCLQRKYFSLENAKPLSKGFRKLKPFLGEDGILRVGGRLYFSGLSYDHKFPALLPRNHRLTELIIEKVHCQNLHVGLQTLQFLLSQKFWILSPRRAIRHVLSKCLKCFKAKPTQTIQTPLMGDLPSQRVNQLKPFQCVGWRMARVLKTHPGHDGIIRTVTLKTKEGILQRPVVKVCPLPCQ</sequence>
<dbReference type="PANTHER" id="PTHR47331:SF2">
    <property type="match status" value="1"/>
</dbReference>
<proteinExistence type="predicted"/>
<dbReference type="PANTHER" id="PTHR47331">
    <property type="entry name" value="PHD-TYPE DOMAIN-CONTAINING PROTEIN"/>
    <property type="match status" value="1"/>
</dbReference>
<organism evidence="3 4">
    <name type="scientific">Molorchus minor</name>
    <dbReference type="NCBI Taxonomy" id="1323400"/>
    <lineage>
        <taxon>Eukaryota</taxon>
        <taxon>Metazoa</taxon>
        <taxon>Ecdysozoa</taxon>
        <taxon>Arthropoda</taxon>
        <taxon>Hexapoda</taxon>
        <taxon>Insecta</taxon>
        <taxon>Pterygota</taxon>
        <taxon>Neoptera</taxon>
        <taxon>Endopterygota</taxon>
        <taxon>Coleoptera</taxon>
        <taxon>Polyphaga</taxon>
        <taxon>Cucujiformia</taxon>
        <taxon>Chrysomeloidea</taxon>
        <taxon>Cerambycidae</taxon>
        <taxon>Lamiinae</taxon>
        <taxon>Monochamini</taxon>
        <taxon>Molorchus</taxon>
    </lineage>
</organism>
<evidence type="ECO:0000259" key="1">
    <source>
        <dbReference type="Pfam" id="PF17921"/>
    </source>
</evidence>
<dbReference type="InterPro" id="IPR041588">
    <property type="entry name" value="Integrase_H2C2"/>
</dbReference>
<dbReference type="Pfam" id="PF05380">
    <property type="entry name" value="Peptidase_A17"/>
    <property type="match status" value="1"/>
</dbReference>